<accession>A0A9N7Z2R2</accession>
<name>A0A9N7Z2R2_PLEPL</name>
<protein>
    <submittedName>
        <fullName evidence="1">Uncharacterized protein</fullName>
    </submittedName>
</protein>
<gene>
    <name evidence="1" type="ORF">PLEPLA_LOCUS35367</name>
</gene>
<dbReference type="EMBL" id="CADEAL010003956">
    <property type="protein sequence ID" value="CAB1447690.1"/>
    <property type="molecule type" value="Genomic_DNA"/>
</dbReference>
<keyword evidence="2" id="KW-1185">Reference proteome</keyword>
<comment type="caution">
    <text evidence="1">The sequence shown here is derived from an EMBL/GenBank/DDBJ whole genome shotgun (WGS) entry which is preliminary data.</text>
</comment>
<dbReference type="Proteomes" id="UP001153269">
    <property type="component" value="Unassembled WGS sequence"/>
</dbReference>
<organism evidence="1 2">
    <name type="scientific">Pleuronectes platessa</name>
    <name type="common">European plaice</name>
    <dbReference type="NCBI Taxonomy" id="8262"/>
    <lineage>
        <taxon>Eukaryota</taxon>
        <taxon>Metazoa</taxon>
        <taxon>Chordata</taxon>
        <taxon>Craniata</taxon>
        <taxon>Vertebrata</taxon>
        <taxon>Euteleostomi</taxon>
        <taxon>Actinopterygii</taxon>
        <taxon>Neopterygii</taxon>
        <taxon>Teleostei</taxon>
        <taxon>Neoteleostei</taxon>
        <taxon>Acanthomorphata</taxon>
        <taxon>Carangaria</taxon>
        <taxon>Pleuronectiformes</taxon>
        <taxon>Pleuronectoidei</taxon>
        <taxon>Pleuronectidae</taxon>
        <taxon>Pleuronectes</taxon>
    </lineage>
</organism>
<evidence type="ECO:0000313" key="2">
    <source>
        <dbReference type="Proteomes" id="UP001153269"/>
    </source>
</evidence>
<evidence type="ECO:0000313" key="1">
    <source>
        <dbReference type="EMBL" id="CAB1447690.1"/>
    </source>
</evidence>
<sequence>MIFWVEGRQTGQGLFPAAACSVTADPRWPKGPDSCNLHRCLHRIIPSSFFLKKQDSLQPPAVTHDSTGRVIRQTPNKAQTLSLTRRHIAHGLSSSAPCDKRSTVLGSAGGKKKQSNNNLLVEKDAQRDQRMLNVTKRVQQLMSRTGLAKKRQSVFKQEVQSHTINTCQRWRTAAQWCPNTYSS</sequence>
<dbReference type="AlphaFoldDB" id="A0A9N7Z2R2"/>
<reference evidence="1" key="1">
    <citation type="submission" date="2020-03" db="EMBL/GenBank/DDBJ databases">
        <authorList>
            <person name="Weist P."/>
        </authorList>
    </citation>
    <scope>NUCLEOTIDE SEQUENCE</scope>
</reference>
<proteinExistence type="predicted"/>